<gene>
    <name evidence="1" type="ORF">BpHYR1_010058</name>
</gene>
<evidence type="ECO:0000313" key="1">
    <source>
        <dbReference type="EMBL" id="RNA03601.1"/>
    </source>
</evidence>
<dbReference type="EMBL" id="REGN01008427">
    <property type="protein sequence ID" value="RNA03601.1"/>
    <property type="molecule type" value="Genomic_DNA"/>
</dbReference>
<reference evidence="1 2" key="1">
    <citation type="journal article" date="2018" name="Sci. Rep.">
        <title>Genomic signatures of local adaptation to the degree of environmental predictability in rotifers.</title>
        <authorList>
            <person name="Franch-Gras L."/>
            <person name="Hahn C."/>
            <person name="Garcia-Roger E.M."/>
            <person name="Carmona M.J."/>
            <person name="Serra M."/>
            <person name="Gomez A."/>
        </authorList>
    </citation>
    <scope>NUCLEOTIDE SEQUENCE [LARGE SCALE GENOMIC DNA]</scope>
    <source>
        <strain evidence="1">HYR1</strain>
    </source>
</reference>
<protein>
    <submittedName>
        <fullName evidence="1">Uncharacterized protein</fullName>
    </submittedName>
</protein>
<proteinExistence type="predicted"/>
<comment type="caution">
    <text evidence="1">The sequence shown here is derived from an EMBL/GenBank/DDBJ whole genome shotgun (WGS) entry which is preliminary data.</text>
</comment>
<organism evidence="1 2">
    <name type="scientific">Brachionus plicatilis</name>
    <name type="common">Marine rotifer</name>
    <name type="synonym">Brachionus muelleri</name>
    <dbReference type="NCBI Taxonomy" id="10195"/>
    <lineage>
        <taxon>Eukaryota</taxon>
        <taxon>Metazoa</taxon>
        <taxon>Spiralia</taxon>
        <taxon>Gnathifera</taxon>
        <taxon>Rotifera</taxon>
        <taxon>Eurotatoria</taxon>
        <taxon>Monogononta</taxon>
        <taxon>Pseudotrocha</taxon>
        <taxon>Ploima</taxon>
        <taxon>Brachionidae</taxon>
        <taxon>Brachionus</taxon>
    </lineage>
</organism>
<keyword evidence="2" id="KW-1185">Reference proteome</keyword>
<sequence>MESLMLMTDDTRLDIMLINCGIFQLKLHLVKEYMLVKEEALKMSSSKFCQNNIIIIIYVTKS</sequence>
<name>A0A3M7PXX8_BRAPC</name>
<dbReference type="Proteomes" id="UP000276133">
    <property type="component" value="Unassembled WGS sequence"/>
</dbReference>
<accession>A0A3M7PXX8</accession>
<dbReference type="AlphaFoldDB" id="A0A3M7PXX8"/>
<evidence type="ECO:0000313" key="2">
    <source>
        <dbReference type="Proteomes" id="UP000276133"/>
    </source>
</evidence>